<gene>
    <name evidence="8" type="ORF">F5050DRAFT_1781906</name>
</gene>
<proteinExistence type="inferred from homology"/>
<evidence type="ECO:0000256" key="5">
    <source>
        <dbReference type="ARBA" id="ARBA00023136"/>
    </source>
</evidence>
<dbReference type="SUPFAM" id="SSF144083">
    <property type="entry name" value="Magnesium transport protein CorA, transmembrane region"/>
    <property type="match status" value="1"/>
</dbReference>
<dbReference type="Pfam" id="PF01544">
    <property type="entry name" value="CorA"/>
    <property type="match status" value="1"/>
</dbReference>
<evidence type="ECO:0000256" key="1">
    <source>
        <dbReference type="ARBA" id="ARBA00004141"/>
    </source>
</evidence>
<evidence type="ECO:0000313" key="8">
    <source>
        <dbReference type="EMBL" id="KAJ3993425.1"/>
    </source>
</evidence>
<evidence type="ECO:0000256" key="6">
    <source>
        <dbReference type="SAM" id="MobiDB-lite"/>
    </source>
</evidence>
<dbReference type="PANTHER" id="PTHR21535">
    <property type="entry name" value="MAGNESIUM AND COBALT TRANSPORT PROTEIN/MITOCHONDRIAL IMPORT INNER MEMBRANE TRANSLOCASE SUBUNIT TIM8"/>
    <property type="match status" value="1"/>
</dbReference>
<evidence type="ECO:0000256" key="7">
    <source>
        <dbReference type="SAM" id="Phobius"/>
    </source>
</evidence>
<sequence length="770" mass="84681">MSSSGVLSSSPVSTRGGSPVRRKGSSSISVDDPDNRPRLSPTLARTFDPNDPQVRERQQTLDMDMAMQLSKARRDTIVSSPIALHQEMPTDSRDNVAQAGISPREQRDIDIAQGPSIEEIDDLESITTKRQPSPVDLRDLLPQSHDPSLLVSLNGAVHSSAQRDDQSTSAFGILPTYQANMSQSAFNFASMEAFAASERLALGITSSSAHTPKFSLPPLRNKLFTDDVFPSKQTPPVPQPQPSSADTSGPASVDVPVTSSETVDSALSDTTAAASAIRQRKLSQSNPHPRSHRKGIGGKLALFENTHGGSSGPNRIPFSLGPGGNASAIGASNINDPPPFDNGSPSLFRSATVPASQYPSVPGLNTGHDRPYRFSFYSNALSSTIHARSLSEIPVEGQTFEDLFAGVNRDQNDLNTKDKKPLSAGPKGYFPGNVKPSYRSRPGFGGGLGFSTYEGEDPESFTWWLDVLSPTDEEMKMLSKVFRIHPLTTEDIQMEETREKIELFRNYYLVCFRSFDQDSYSPTYLEPLNMYIIVFREGTLSFHFRPTPHPSSVRRRIKQLKDYISVTSDWISYALIDDITDAFGPLIQSIEYEVDSIDELVLILKDSTEQSDMLRRIGTCRKKVMGLLRLMGNKADVVKGLAKRCNENWQVAPTSDIGLYLSDIQDHLITMTQSLNHYEKILSRSHSNYLAQISIEMTEANNQINDVLSKLTALGTVLIPMNLVTGLWGMNVHVPGQDVSGYAWFVSIIACLAAFAVIGGYTTYRLMSRR</sequence>
<dbReference type="InterPro" id="IPR045863">
    <property type="entry name" value="CorA_TM1_TM2"/>
</dbReference>
<feature type="region of interest" description="Disordered" evidence="6">
    <location>
        <begin position="225"/>
        <end position="295"/>
    </location>
</feature>
<reference evidence="8" key="1">
    <citation type="submission" date="2022-08" db="EMBL/GenBank/DDBJ databases">
        <authorList>
            <consortium name="DOE Joint Genome Institute"/>
            <person name="Min B."/>
            <person name="Riley R."/>
            <person name="Sierra-Patev S."/>
            <person name="Naranjo-Ortiz M."/>
            <person name="Looney B."/>
            <person name="Konkel Z."/>
            <person name="Slot J.C."/>
            <person name="Sakamoto Y."/>
            <person name="Steenwyk J.L."/>
            <person name="Rokas A."/>
            <person name="Carro J."/>
            <person name="Camarero S."/>
            <person name="Ferreira P."/>
            <person name="Molpeceres G."/>
            <person name="Ruiz-Duenas F.J."/>
            <person name="Serrano A."/>
            <person name="Henrissat B."/>
            <person name="Drula E."/>
            <person name="Hughes K.W."/>
            <person name="Mata J.L."/>
            <person name="Ishikawa N.K."/>
            <person name="Vargas-Isla R."/>
            <person name="Ushijima S."/>
            <person name="Smith C.A."/>
            <person name="Ahrendt S."/>
            <person name="Andreopoulos W."/>
            <person name="He G."/>
            <person name="Labutti K."/>
            <person name="Lipzen A."/>
            <person name="Ng V."/>
            <person name="Sandor L."/>
            <person name="Barry K."/>
            <person name="Martinez A.T."/>
            <person name="Xiao Y."/>
            <person name="Gibbons J.G."/>
            <person name="Terashima K."/>
            <person name="Hibbett D.S."/>
            <person name="Grigoriev I.V."/>
        </authorList>
    </citation>
    <scope>NUCLEOTIDE SEQUENCE</scope>
    <source>
        <strain evidence="8">TFB10827</strain>
    </source>
</reference>
<dbReference type="Gene3D" id="1.20.58.340">
    <property type="entry name" value="Magnesium transport protein CorA, transmembrane region"/>
    <property type="match status" value="2"/>
</dbReference>
<keyword evidence="4 7" id="KW-1133">Transmembrane helix</keyword>
<evidence type="ECO:0000256" key="4">
    <source>
        <dbReference type="ARBA" id="ARBA00022989"/>
    </source>
</evidence>
<comment type="caution">
    <text evidence="8">The sequence shown here is derived from an EMBL/GenBank/DDBJ whole genome shotgun (WGS) entry which is preliminary data.</text>
</comment>
<keyword evidence="5 7" id="KW-0472">Membrane</keyword>
<feature type="region of interest" description="Disordered" evidence="6">
    <location>
        <begin position="411"/>
        <end position="433"/>
    </location>
</feature>
<keyword evidence="3 7" id="KW-0812">Transmembrane</keyword>
<dbReference type="InterPro" id="IPR045861">
    <property type="entry name" value="CorA_cytoplasmic_dom"/>
</dbReference>
<dbReference type="PANTHER" id="PTHR21535:SF51">
    <property type="entry name" value="MANGANESE RESISTANCE PROTEIN MNR2"/>
    <property type="match status" value="1"/>
</dbReference>
<dbReference type="CDD" id="cd12829">
    <property type="entry name" value="Alr1p-like"/>
    <property type="match status" value="1"/>
</dbReference>
<evidence type="ECO:0008006" key="10">
    <source>
        <dbReference type="Google" id="ProtNLM"/>
    </source>
</evidence>
<dbReference type="Proteomes" id="UP001163828">
    <property type="component" value="Unassembled WGS sequence"/>
</dbReference>
<evidence type="ECO:0000256" key="3">
    <source>
        <dbReference type="ARBA" id="ARBA00022692"/>
    </source>
</evidence>
<dbReference type="Gene3D" id="3.30.460.20">
    <property type="entry name" value="CorA soluble domain-like"/>
    <property type="match status" value="1"/>
</dbReference>
<feature type="compositionally biased region" description="Low complexity" evidence="6">
    <location>
        <begin position="1"/>
        <end position="13"/>
    </location>
</feature>
<name>A0ABQ8Q461_9AGAR</name>
<feature type="compositionally biased region" description="Basic and acidic residues" evidence="6">
    <location>
        <begin position="411"/>
        <end position="421"/>
    </location>
</feature>
<protein>
    <recommendedName>
        <fullName evidence="10">Cora-domain-containing protein</fullName>
    </recommendedName>
</protein>
<dbReference type="InterPro" id="IPR044089">
    <property type="entry name" value="Alr1-like"/>
</dbReference>
<evidence type="ECO:0000256" key="2">
    <source>
        <dbReference type="ARBA" id="ARBA00009765"/>
    </source>
</evidence>
<dbReference type="InterPro" id="IPR002523">
    <property type="entry name" value="MgTranspt_CorA/ZnTranspt_ZntB"/>
</dbReference>
<feature type="transmembrane region" description="Helical" evidence="7">
    <location>
        <begin position="742"/>
        <end position="764"/>
    </location>
</feature>
<feature type="compositionally biased region" description="Low complexity" evidence="6">
    <location>
        <begin position="264"/>
        <end position="276"/>
    </location>
</feature>
<evidence type="ECO:0000313" key="9">
    <source>
        <dbReference type="Proteomes" id="UP001163828"/>
    </source>
</evidence>
<dbReference type="EMBL" id="MU790767">
    <property type="protein sequence ID" value="KAJ3993425.1"/>
    <property type="molecule type" value="Genomic_DNA"/>
</dbReference>
<keyword evidence="9" id="KW-1185">Reference proteome</keyword>
<comment type="similarity">
    <text evidence="2">Belongs to the CorA metal ion transporter (MIT) (TC 1.A.35) family.</text>
</comment>
<comment type="subcellular location">
    <subcellularLocation>
        <location evidence="1">Membrane</location>
        <topology evidence="1">Multi-pass membrane protein</topology>
    </subcellularLocation>
</comment>
<feature type="region of interest" description="Disordered" evidence="6">
    <location>
        <begin position="1"/>
        <end position="62"/>
    </location>
</feature>
<dbReference type="SUPFAM" id="SSF143865">
    <property type="entry name" value="CorA soluble domain-like"/>
    <property type="match status" value="1"/>
</dbReference>
<organism evidence="8 9">
    <name type="scientific">Lentinula boryana</name>
    <dbReference type="NCBI Taxonomy" id="40481"/>
    <lineage>
        <taxon>Eukaryota</taxon>
        <taxon>Fungi</taxon>
        <taxon>Dikarya</taxon>
        <taxon>Basidiomycota</taxon>
        <taxon>Agaricomycotina</taxon>
        <taxon>Agaricomycetes</taxon>
        <taxon>Agaricomycetidae</taxon>
        <taxon>Agaricales</taxon>
        <taxon>Marasmiineae</taxon>
        <taxon>Omphalotaceae</taxon>
        <taxon>Lentinula</taxon>
    </lineage>
</organism>
<accession>A0ABQ8Q461</accession>